<organism evidence="1 2">
    <name type="scientific">Spirosoma agri</name>
    <dbReference type="NCBI Taxonomy" id="1987381"/>
    <lineage>
        <taxon>Bacteria</taxon>
        <taxon>Pseudomonadati</taxon>
        <taxon>Bacteroidota</taxon>
        <taxon>Cytophagia</taxon>
        <taxon>Cytophagales</taxon>
        <taxon>Cytophagaceae</taxon>
        <taxon>Spirosoma</taxon>
    </lineage>
</organism>
<dbReference type="EMBL" id="JAAGNZ010000002">
    <property type="protein sequence ID" value="NEU69362.1"/>
    <property type="molecule type" value="Genomic_DNA"/>
</dbReference>
<dbReference type="Gene3D" id="1.10.390.10">
    <property type="entry name" value="Neutral Protease Domain 2"/>
    <property type="match status" value="1"/>
</dbReference>
<keyword evidence="2" id="KW-1185">Reference proteome</keyword>
<protein>
    <submittedName>
        <fullName evidence="1">M1 family metallopeptidase</fullName>
    </submittedName>
</protein>
<gene>
    <name evidence="1" type="ORF">GK091_20915</name>
</gene>
<dbReference type="AlphaFoldDB" id="A0A6M0IN68"/>
<dbReference type="InterPro" id="IPR027268">
    <property type="entry name" value="Peptidase_M4/M1_CTD_sf"/>
</dbReference>
<comment type="caution">
    <text evidence="1">The sequence shown here is derived from an EMBL/GenBank/DDBJ whole genome shotgun (WGS) entry which is preliminary data.</text>
</comment>
<dbReference type="RefSeq" id="WP_164041825.1">
    <property type="nucleotide sequence ID" value="NZ_JAAGNZ010000002.1"/>
</dbReference>
<reference evidence="1 2" key="1">
    <citation type="submission" date="2020-02" db="EMBL/GenBank/DDBJ databases">
        <title>Draft genome sequence of two Spirosoma agri KCTC 52727 and Spirosoma terrae KCTC 52035.</title>
        <authorList>
            <person name="Rojas J."/>
            <person name="Ambika Manirajan B."/>
            <person name="Ratering S."/>
            <person name="Suarez C."/>
            <person name="Schnell S."/>
        </authorList>
    </citation>
    <scope>NUCLEOTIDE SEQUENCE [LARGE SCALE GENOMIC DNA]</scope>
    <source>
        <strain evidence="1 2">KCTC 52727</strain>
    </source>
</reference>
<dbReference type="Proteomes" id="UP000477386">
    <property type="component" value="Unassembled WGS sequence"/>
</dbReference>
<evidence type="ECO:0000313" key="2">
    <source>
        <dbReference type="Proteomes" id="UP000477386"/>
    </source>
</evidence>
<sequence>MAQTAITYNRQIILVQSVSGEVIRVQIKYHHPYQVRQLRNAVQFAIHKGERLFGHYPYPSLEILEVPTGSAPIWSKPGQIAISEKQGWTADYRQPEKLDHIDYLVSREVFRQWLVHRIQPSHQPGEGFVRQSLADYLALDIISRQYGTDRLTQRLLQRKALYVRNRNRIHKPEVPVLKSTGNDALEYGRAALALNSIGQIWGSKPLSLTIAQFYRQAVQKPGSATASAFANTLANNLPDSLHYLTTYLSDQLWFDFKVGRIAALPDRMTISVFATKWRENTDGQRHYIPINDFVPLVVVDEQGREIYRQLAHPNPDKPEVSLPALPTARAVLIDPLGAWPELSRHDNNKLLKAATSL</sequence>
<evidence type="ECO:0000313" key="1">
    <source>
        <dbReference type="EMBL" id="NEU69362.1"/>
    </source>
</evidence>
<accession>A0A6M0IN68</accession>
<dbReference type="SUPFAM" id="SSF55486">
    <property type="entry name" value="Metalloproteases ('zincins'), catalytic domain"/>
    <property type="match status" value="1"/>
</dbReference>
<proteinExistence type="predicted"/>
<name>A0A6M0IN68_9BACT</name>